<comment type="catalytic activity">
    <reaction evidence="14">
        <text>L-seryl-[protein] + ATP = O-phospho-L-seryl-[protein] + ADP + H(+)</text>
        <dbReference type="Rhea" id="RHEA:17989"/>
        <dbReference type="Rhea" id="RHEA-COMP:9863"/>
        <dbReference type="Rhea" id="RHEA-COMP:11604"/>
        <dbReference type="ChEBI" id="CHEBI:15378"/>
        <dbReference type="ChEBI" id="CHEBI:29999"/>
        <dbReference type="ChEBI" id="CHEBI:30616"/>
        <dbReference type="ChEBI" id="CHEBI:83421"/>
        <dbReference type="ChEBI" id="CHEBI:456216"/>
    </reaction>
</comment>
<dbReference type="InterPro" id="IPR001245">
    <property type="entry name" value="Ser-Thr/Tyr_kinase_cat_dom"/>
</dbReference>
<evidence type="ECO:0000313" key="19">
    <source>
        <dbReference type="EMBL" id="KDO44465.1"/>
    </source>
</evidence>
<dbReference type="InterPro" id="IPR008271">
    <property type="entry name" value="Ser/Thr_kinase_AS"/>
</dbReference>
<accession>A0A067DSB3</accession>
<dbReference type="Gene3D" id="3.30.200.20">
    <property type="entry name" value="Phosphorylase Kinase, domain 1"/>
    <property type="match status" value="1"/>
</dbReference>
<evidence type="ECO:0000256" key="3">
    <source>
        <dbReference type="ARBA" id="ARBA00022553"/>
    </source>
</evidence>
<keyword evidence="2" id="KW-0723">Serine/threonine-protein kinase</keyword>
<evidence type="ECO:0000256" key="7">
    <source>
        <dbReference type="ARBA" id="ARBA00022741"/>
    </source>
</evidence>
<evidence type="ECO:0000313" key="20">
    <source>
        <dbReference type="Proteomes" id="UP000027120"/>
    </source>
</evidence>
<evidence type="ECO:0000256" key="15">
    <source>
        <dbReference type="ARBA" id="ARBA00047951"/>
    </source>
</evidence>
<dbReference type="CDD" id="cd14066">
    <property type="entry name" value="STKc_IRAK"/>
    <property type="match status" value="1"/>
</dbReference>
<dbReference type="EMBL" id="KK785302">
    <property type="protein sequence ID" value="KDO44465.1"/>
    <property type="molecule type" value="Genomic_DNA"/>
</dbReference>
<evidence type="ECO:0000256" key="1">
    <source>
        <dbReference type="ARBA" id="ARBA00004479"/>
    </source>
</evidence>
<evidence type="ECO:0000256" key="8">
    <source>
        <dbReference type="ARBA" id="ARBA00022777"/>
    </source>
</evidence>
<dbReference type="FunFam" id="1.10.510.10:FF:000084">
    <property type="entry name" value="Wall-associated receptor kinase 2"/>
    <property type="match status" value="1"/>
</dbReference>
<feature type="chain" id="PRO_5001639741" description="Protein kinase domain-containing protein" evidence="17">
    <location>
        <begin position="23"/>
        <end position="678"/>
    </location>
</feature>
<dbReference type="InterPro" id="IPR045274">
    <property type="entry name" value="WAK-like"/>
</dbReference>
<sequence length="678" mass="76572">MNLQLLLQVIILLLLWPIKSVAKAPPPPPPLTKPNCPYSCGNNVTIPFPFGIGENCYFDKLYAIDCKSSKPILRSINLEVLEFLLEKSTMRVNQSVISSCQDKTTEASFVNLEKLPFYFSYYDNIFSGIGCNNLASMSSADHDFILGGCFSICDPRNKTEDDSCNGIECCKAGVPWALKSFNISIISINNATSSSSSSQEEGKCKYAFMVEKEWFESNFKSARRVQNWNQVPVILDWRIPNSSFGELERDESSKFTSTSHCESDEGGLFRCSCKEKYHGNPYFLHGCQDLRCENYEGGYRCVNPKRPKVYTIILGIGTGLGGLLLSIGALWLCIIIRRRIKQKEENFKKNGGLLLEQQLNSLDGSIDRCKIFNSKELDKATDHFNVNRILGQGGQGTVYKGMLADGRIIAVKKSKVVDESKLEEFINEVVILSQISHRNVVKLLGSCLEVEVPLLVYEFIPNGTLFQYLHDPSEELSLTWEMRLRIATEVAEALAYLHSSAYLPIYHRDIKSTNILLDEKYRAKIADFGTSRSIAIDQTHVSTKVQGTFGYLDPEYFHSSQFTDKSDVYSFGVVLVELLTGQKPISYIWANEGRNLATYFVECVEENCLFDILDDQVRKSGKTEEIMEVSDVAKRCLNSNGRSRPTMKEVAMELERIRACNLQDDDDNIQKCYEELSM</sequence>
<dbReference type="FunFam" id="3.30.200.20:FF:000043">
    <property type="entry name" value="Wall-associated receptor kinase 2"/>
    <property type="match status" value="1"/>
</dbReference>
<keyword evidence="8" id="KW-0418">Kinase</keyword>
<dbReference type="Proteomes" id="UP000027120">
    <property type="component" value="Unassembled WGS sequence"/>
</dbReference>
<dbReference type="Pfam" id="PF13947">
    <property type="entry name" value="GUB_WAK_bind"/>
    <property type="match status" value="1"/>
</dbReference>
<proteinExistence type="predicted"/>
<dbReference type="SUPFAM" id="SSF56112">
    <property type="entry name" value="Protein kinase-like (PK-like)"/>
    <property type="match status" value="1"/>
</dbReference>
<feature type="transmembrane region" description="Helical" evidence="16">
    <location>
        <begin position="309"/>
        <end position="336"/>
    </location>
</feature>
<dbReference type="AlphaFoldDB" id="A0A067DSB3"/>
<dbReference type="PROSITE" id="PS50011">
    <property type="entry name" value="PROTEIN_KINASE_DOM"/>
    <property type="match status" value="1"/>
</dbReference>
<keyword evidence="5 16" id="KW-0812">Transmembrane</keyword>
<dbReference type="InterPro" id="IPR000719">
    <property type="entry name" value="Prot_kinase_dom"/>
</dbReference>
<evidence type="ECO:0000256" key="16">
    <source>
        <dbReference type="SAM" id="Phobius"/>
    </source>
</evidence>
<dbReference type="InterPro" id="IPR011009">
    <property type="entry name" value="Kinase-like_dom_sf"/>
</dbReference>
<evidence type="ECO:0000259" key="18">
    <source>
        <dbReference type="PROSITE" id="PS50011"/>
    </source>
</evidence>
<dbReference type="GO" id="GO:0005524">
    <property type="term" value="F:ATP binding"/>
    <property type="evidence" value="ECO:0007669"/>
    <property type="project" value="UniProtKB-KW"/>
</dbReference>
<evidence type="ECO:0000256" key="12">
    <source>
        <dbReference type="ARBA" id="ARBA00023157"/>
    </source>
</evidence>
<keyword evidence="10 16" id="KW-1133">Transmembrane helix</keyword>
<keyword evidence="6 17" id="KW-0732">Signal</keyword>
<keyword evidence="11 16" id="KW-0472">Membrane</keyword>
<gene>
    <name evidence="19" type="ORF">CISIN_1g041043mg</name>
</gene>
<dbReference type="GO" id="GO:0004674">
    <property type="term" value="F:protein serine/threonine kinase activity"/>
    <property type="evidence" value="ECO:0007669"/>
    <property type="project" value="UniProtKB-KW"/>
</dbReference>
<organism evidence="19 20">
    <name type="scientific">Citrus sinensis</name>
    <name type="common">Sweet orange</name>
    <name type="synonym">Citrus aurantium var. sinensis</name>
    <dbReference type="NCBI Taxonomy" id="2711"/>
    <lineage>
        <taxon>Eukaryota</taxon>
        <taxon>Viridiplantae</taxon>
        <taxon>Streptophyta</taxon>
        <taxon>Embryophyta</taxon>
        <taxon>Tracheophyta</taxon>
        <taxon>Spermatophyta</taxon>
        <taxon>Magnoliopsida</taxon>
        <taxon>eudicotyledons</taxon>
        <taxon>Gunneridae</taxon>
        <taxon>Pentapetalae</taxon>
        <taxon>rosids</taxon>
        <taxon>malvids</taxon>
        <taxon>Sapindales</taxon>
        <taxon>Rutaceae</taxon>
        <taxon>Aurantioideae</taxon>
        <taxon>Citrus</taxon>
    </lineage>
</organism>
<keyword evidence="7" id="KW-0547">Nucleotide-binding</keyword>
<evidence type="ECO:0000256" key="17">
    <source>
        <dbReference type="SAM" id="SignalP"/>
    </source>
</evidence>
<evidence type="ECO:0000256" key="5">
    <source>
        <dbReference type="ARBA" id="ARBA00022692"/>
    </source>
</evidence>
<protein>
    <recommendedName>
        <fullName evidence="18">Protein kinase domain-containing protein</fullName>
    </recommendedName>
</protein>
<dbReference type="Gene3D" id="1.10.510.10">
    <property type="entry name" value="Transferase(Phosphotransferase) domain 1"/>
    <property type="match status" value="1"/>
</dbReference>
<dbReference type="SMART" id="SM00220">
    <property type="entry name" value="S_TKc"/>
    <property type="match status" value="1"/>
</dbReference>
<dbReference type="SMR" id="A0A067DSB3"/>
<dbReference type="InterPro" id="IPR025287">
    <property type="entry name" value="WAK_GUB"/>
</dbReference>
<evidence type="ECO:0000256" key="10">
    <source>
        <dbReference type="ARBA" id="ARBA00022989"/>
    </source>
</evidence>
<feature type="domain" description="Protein kinase" evidence="18">
    <location>
        <begin position="384"/>
        <end position="657"/>
    </location>
</feature>
<dbReference type="InterPro" id="IPR013695">
    <property type="entry name" value="WAK"/>
</dbReference>
<dbReference type="PANTHER" id="PTHR27005:SF515">
    <property type="entry name" value="WALL-ASSOCIATED RECEPTOR KINASE-LIKE 10-RELATED"/>
    <property type="match status" value="1"/>
</dbReference>
<reference evidence="19 20" key="1">
    <citation type="submission" date="2014-04" db="EMBL/GenBank/DDBJ databases">
        <authorList>
            <consortium name="International Citrus Genome Consortium"/>
            <person name="Gmitter F."/>
            <person name="Chen C."/>
            <person name="Farmerie W."/>
            <person name="Harkins T."/>
            <person name="Desany B."/>
            <person name="Mohiuddin M."/>
            <person name="Kodira C."/>
            <person name="Borodovsky M."/>
            <person name="Lomsadze A."/>
            <person name="Burns P."/>
            <person name="Jenkins J."/>
            <person name="Prochnik S."/>
            <person name="Shu S."/>
            <person name="Chapman J."/>
            <person name="Pitluck S."/>
            <person name="Schmutz J."/>
            <person name="Rokhsar D."/>
        </authorList>
    </citation>
    <scope>NUCLEOTIDE SEQUENCE</scope>
</reference>
<dbReference type="Pfam" id="PF07714">
    <property type="entry name" value="PK_Tyr_Ser-Thr"/>
    <property type="match status" value="1"/>
</dbReference>
<dbReference type="PANTHER" id="PTHR27005">
    <property type="entry name" value="WALL-ASSOCIATED RECEPTOR KINASE-LIKE 21"/>
    <property type="match status" value="1"/>
</dbReference>
<keyword evidence="9" id="KW-0067">ATP-binding</keyword>
<evidence type="ECO:0000256" key="4">
    <source>
        <dbReference type="ARBA" id="ARBA00022679"/>
    </source>
</evidence>
<evidence type="ECO:0000256" key="6">
    <source>
        <dbReference type="ARBA" id="ARBA00022729"/>
    </source>
</evidence>
<evidence type="ECO:0000256" key="14">
    <source>
        <dbReference type="ARBA" id="ARBA00047558"/>
    </source>
</evidence>
<comment type="catalytic activity">
    <reaction evidence="15">
        <text>L-threonyl-[protein] + ATP = O-phospho-L-threonyl-[protein] + ADP + H(+)</text>
        <dbReference type="Rhea" id="RHEA:46608"/>
        <dbReference type="Rhea" id="RHEA-COMP:11060"/>
        <dbReference type="Rhea" id="RHEA-COMP:11605"/>
        <dbReference type="ChEBI" id="CHEBI:15378"/>
        <dbReference type="ChEBI" id="CHEBI:30013"/>
        <dbReference type="ChEBI" id="CHEBI:30616"/>
        <dbReference type="ChEBI" id="CHEBI:61977"/>
        <dbReference type="ChEBI" id="CHEBI:456216"/>
    </reaction>
</comment>
<dbReference type="Pfam" id="PF08488">
    <property type="entry name" value="WAK"/>
    <property type="match status" value="1"/>
</dbReference>
<dbReference type="GO" id="GO:0005886">
    <property type="term" value="C:plasma membrane"/>
    <property type="evidence" value="ECO:0000318"/>
    <property type="project" value="GO_Central"/>
</dbReference>
<keyword evidence="3" id="KW-0597">Phosphoprotein</keyword>
<comment type="subcellular location">
    <subcellularLocation>
        <location evidence="1">Membrane</location>
        <topology evidence="1">Single-pass type I membrane protein</topology>
    </subcellularLocation>
</comment>
<feature type="signal peptide" evidence="17">
    <location>
        <begin position="1"/>
        <end position="22"/>
    </location>
</feature>
<name>A0A067DSB3_CITSI</name>
<evidence type="ECO:0000256" key="9">
    <source>
        <dbReference type="ARBA" id="ARBA00022840"/>
    </source>
</evidence>
<dbReference type="GO" id="GO:0030247">
    <property type="term" value="F:polysaccharide binding"/>
    <property type="evidence" value="ECO:0007669"/>
    <property type="project" value="InterPro"/>
</dbReference>
<evidence type="ECO:0000256" key="13">
    <source>
        <dbReference type="ARBA" id="ARBA00023180"/>
    </source>
</evidence>
<keyword evidence="4" id="KW-0808">Transferase</keyword>
<keyword evidence="20" id="KW-1185">Reference proteome</keyword>
<dbReference type="PROSITE" id="PS00108">
    <property type="entry name" value="PROTEIN_KINASE_ST"/>
    <property type="match status" value="1"/>
</dbReference>
<keyword evidence="13" id="KW-0325">Glycoprotein</keyword>
<dbReference type="eggNOG" id="ENOG502RMXX">
    <property type="taxonomic scope" value="Eukaryota"/>
</dbReference>
<evidence type="ECO:0000256" key="2">
    <source>
        <dbReference type="ARBA" id="ARBA00022527"/>
    </source>
</evidence>
<evidence type="ECO:0000256" key="11">
    <source>
        <dbReference type="ARBA" id="ARBA00023136"/>
    </source>
</evidence>
<keyword evidence="12" id="KW-1015">Disulfide bond</keyword>
<dbReference type="STRING" id="2711.A0A067DSB3"/>
<dbReference type="GO" id="GO:0007166">
    <property type="term" value="P:cell surface receptor signaling pathway"/>
    <property type="evidence" value="ECO:0000318"/>
    <property type="project" value="GO_Central"/>
</dbReference>